<dbReference type="Pfam" id="PF08281">
    <property type="entry name" value="Sigma70_r4_2"/>
    <property type="match status" value="1"/>
</dbReference>
<feature type="domain" description="RNA polymerase sigma factor 70 region 4 type 2" evidence="7">
    <location>
        <begin position="125"/>
        <end position="173"/>
    </location>
</feature>
<evidence type="ECO:0000259" key="6">
    <source>
        <dbReference type="Pfam" id="PF04542"/>
    </source>
</evidence>
<dbReference type="InterPro" id="IPR013325">
    <property type="entry name" value="RNA_pol_sigma_r2"/>
</dbReference>
<dbReference type="GO" id="GO:0016987">
    <property type="term" value="F:sigma factor activity"/>
    <property type="evidence" value="ECO:0007669"/>
    <property type="project" value="UniProtKB-KW"/>
</dbReference>
<keyword evidence="3" id="KW-0731">Sigma factor</keyword>
<dbReference type="InterPro" id="IPR036388">
    <property type="entry name" value="WH-like_DNA-bd_sf"/>
</dbReference>
<reference evidence="8 9" key="1">
    <citation type="submission" date="2019-08" db="EMBL/GenBank/DDBJ databases">
        <title>In-depth cultivation of the pig gut microbiome towards novel bacterial diversity and tailored functional studies.</title>
        <authorList>
            <person name="Wylensek D."/>
            <person name="Hitch T.C.A."/>
            <person name="Clavel T."/>
        </authorList>
    </citation>
    <scope>NUCLEOTIDE SEQUENCE [LARGE SCALE GENOMIC DNA]</scope>
    <source>
        <strain evidence="8 9">Bifido-178-WT-2B</strain>
    </source>
</reference>
<dbReference type="Gene3D" id="1.10.1740.10">
    <property type="match status" value="1"/>
</dbReference>
<evidence type="ECO:0000256" key="4">
    <source>
        <dbReference type="ARBA" id="ARBA00023125"/>
    </source>
</evidence>
<comment type="caution">
    <text evidence="8">The sequence shown here is derived from an EMBL/GenBank/DDBJ whole genome shotgun (WGS) entry which is preliminary data.</text>
</comment>
<dbReference type="EMBL" id="VUMX01000012">
    <property type="protein sequence ID" value="MST87135.1"/>
    <property type="molecule type" value="Genomic_DNA"/>
</dbReference>
<evidence type="ECO:0000256" key="5">
    <source>
        <dbReference type="ARBA" id="ARBA00023163"/>
    </source>
</evidence>
<keyword evidence="2" id="KW-0805">Transcription regulation</keyword>
<accession>A0A6A8MEC3</accession>
<dbReference type="Pfam" id="PF04542">
    <property type="entry name" value="Sigma70_r2"/>
    <property type="match status" value="1"/>
</dbReference>
<dbReference type="Gene3D" id="1.10.10.10">
    <property type="entry name" value="Winged helix-like DNA-binding domain superfamily/Winged helix DNA-binding domain"/>
    <property type="match status" value="1"/>
</dbReference>
<dbReference type="RefSeq" id="WP_154548616.1">
    <property type="nucleotide sequence ID" value="NZ_VUMX01000012.1"/>
</dbReference>
<comment type="similarity">
    <text evidence="1">Belongs to the sigma-70 factor family. ECF subfamily.</text>
</comment>
<dbReference type="InterPro" id="IPR013249">
    <property type="entry name" value="RNA_pol_sigma70_r4_t2"/>
</dbReference>
<protein>
    <submittedName>
        <fullName evidence="8">RNA polymerase sigma factor</fullName>
    </submittedName>
</protein>
<dbReference type="GO" id="GO:0003677">
    <property type="term" value="F:DNA binding"/>
    <property type="evidence" value="ECO:0007669"/>
    <property type="project" value="UniProtKB-KW"/>
</dbReference>
<dbReference type="GO" id="GO:0006352">
    <property type="term" value="P:DNA-templated transcription initiation"/>
    <property type="evidence" value="ECO:0007669"/>
    <property type="project" value="InterPro"/>
</dbReference>
<dbReference type="InterPro" id="IPR014284">
    <property type="entry name" value="RNA_pol_sigma-70_dom"/>
</dbReference>
<keyword evidence="5" id="KW-0804">Transcription</keyword>
<dbReference type="InterPro" id="IPR039425">
    <property type="entry name" value="RNA_pol_sigma-70-like"/>
</dbReference>
<organism evidence="8 9">
    <name type="scientific">Lactobacillus porci</name>
    <dbReference type="NCBI Taxonomy" id="2012477"/>
    <lineage>
        <taxon>Bacteria</taxon>
        <taxon>Bacillati</taxon>
        <taxon>Bacillota</taxon>
        <taxon>Bacilli</taxon>
        <taxon>Lactobacillales</taxon>
        <taxon>Lactobacillaceae</taxon>
        <taxon>Lactobacillus</taxon>
    </lineage>
</organism>
<keyword evidence="4" id="KW-0238">DNA-binding</keyword>
<dbReference type="PANTHER" id="PTHR43133">
    <property type="entry name" value="RNA POLYMERASE ECF-TYPE SIGMA FACTO"/>
    <property type="match status" value="1"/>
</dbReference>
<dbReference type="InterPro" id="IPR013324">
    <property type="entry name" value="RNA_pol_sigma_r3/r4-like"/>
</dbReference>
<dbReference type="OrthoDB" id="9808901at2"/>
<evidence type="ECO:0000256" key="2">
    <source>
        <dbReference type="ARBA" id="ARBA00023015"/>
    </source>
</evidence>
<feature type="domain" description="RNA polymerase sigma-70 region 2" evidence="6">
    <location>
        <begin position="30"/>
        <end position="87"/>
    </location>
</feature>
<evidence type="ECO:0000256" key="1">
    <source>
        <dbReference type="ARBA" id="ARBA00010641"/>
    </source>
</evidence>
<evidence type="ECO:0000313" key="9">
    <source>
        <dbReference type="Proteomes" id="UP000438120"/>
    </source>
</evidence>
<gene>
    <name evidence="8" type="ORF">FYJ62_05660</name>
</gene>
<proteinExistence type="inferred from homology"/>
<sequence length="183" mass="20502">MQETEIISLFFARDERALAKSEAEYGAYCAAIARNILGDAEDVKECVNDTWLKAWDTIPPQKPRSLLAYLGKITRNGAINMLRAADRQKRAGAKYALALDELGDMADEQAEVKIAASELTATINDFLAQLPKDKRIIFVRRYFYMDAIADIAAANGATESSIKTALYRMRQKLGTELKKKKYL</sequence>
<name>A0A6A8MEC3_9LACO</name>
<dbReference type="NCBIfam" id="TIGR02937">
    <property type="entry name" value="sigma70-ECF"/>
    <property type="match status" value="1"/>
</dbReference>
<evidence type="ECO:0000313" key="8">
    <source>
        <dbReference type="EMBL" id="MST87135.1"/>
    </source>
</evidence>
<evidence type="ECO:0000256" key="3">
    <source>
        <dbReference type="ARBA" id="ARBA00023082"/>
    </source>
</evidence>
<dbReference type="SUPFAM" id="SSF88946">
    <property type="entry name" value="Sigma2 domain of RNA polymerase sigma factors"/>
    <property type="match status" value="1"/>
</dbReference>
<dbReference type="Proteomes" id="UP000438120">
    <property type="component" value="Unassembled WGS sequence"/>
</dbReference>
<evidence type="ECO:0000259" key="7">
    <source>
        <dbReference type="Pfam" id="PF08281"/>
    </source>
</evidence>
<dbReference type="SUPFAM" id="SSF88659">
    <property type="entry name" value="Sigma3 and sigma4 domains of RNA polymerase sigma factors"/>
    <property type="match status" value="1"/>
</dbReference>
<dbReference type="PANTHER" id="PTHR43133:SF8">
    <property type="entry name" value="RNA POLYMERASE SIGMA FACTOR HI_1459-RELATED"/>
    <property type="match status" value="1"/>
</dbReference>
<dbReference type="InterPro" id="IPR007627">
    <property type="entry name" value="RNA_pol_sigma70_r2"/>
</dbReference>
<keyword evidence="9" id="KW-1185">Reference proteome</keyword>
<dbReference type="AlphaFoldDB" id="A0A6A8MEC3"/>